<name>A0A198A8R3_9BACL</name>
<dbReference type="Proteomes" id="UP000078454">
    <property type="component" value="Unassembled WGS sequence"/>
</dbReference>
<accession>A0A198A8R3</accession>
<evidence type="ECO:0000256" key="1">
    <source>
        <dbReference type="SAM" id="Phobius"/>
    </source>
</evidence>
<organism evidence="2 3">
    <name type="scientific">Paenibacillus oryzisoli</name>
    <dbReference type="NCBI Taxonomy" id="1850517"/>
    <lineage>
        <taxon>Bacteria</taxon>
        <taxon>Bacillati</taxon>
        <taxon>Bacillota</taxon>
        <taxon>Bacilli</taxon>
        <taxon>Bacillales</taxon>
        <taxon>Paenibacillaceae</taxon>
        <taxon>Paenibacillus</taxon>
    </lineage>
</organism>
<dbReference type="RefSeq" id="WP_068665761.1">
    <property type="nucleotide sequence ID" value="NZ_LYPB01000072.1"/>
</dbReference>
<comment type="caution">
    <text evidence="2">The sequence shown here is derived from an EMBL/GenBank/DDBJ whole genome shotgun (WGS) entry which is preliminary data.</text>
</comment>
<dbReference type="OrthoDB" id="2677224at2"/>
<evidence type="ECO:0000313" key="2">
    <source>
        <dbReference type="EMBL" id="OAS17348.1"/>
    </source>
</evidence>
<proteinExistence type="predicted"/>
<keyword evidence="1" id="KW-0812">Transmembrane</keyword>
<protein>
    <submittedName>
        <fullName evidence="2">Uncharacterized protein</fullName>
    </submittedName>
</protein>
<keyword evidence="1" id="KW-0472">Membrane</keyword>
<dbReference type="EMBL" id="LYPB01000072">
    <property type="protein sequence ID" value="OAS17348.1"/>
    <property type="molecule type" value="Genomic_DNA"/>
</dbReference>
<dbReference type="STRING" id="1850517.A8708_21475"/>
<keyword evidence="3" id="KW-1185">Reference proteome</keyword>
<dbReference type="AlphaFoldDB" id="A0A198A8R3"/>
<gene>
    <name evidence="2" type="ORF">A8708_21475</name>
</gene>
<reference evidence="2 3" key="1">
    <citation type="submission" date="2016-05" db="EMBL/GenBank/DDBJ databases">
        <title>Paenibacillus sp. 1ZS3-15 nov., isolated from the rhizosphere soil.</title>
        <authorList>
            <person name="Zhang X.X."/>
            <person name="Zhang J."/>
        </authorList>
    </citation>
    <scope>NUCLEOTIDE SEQUENCE [LARGE SCALE GENOMIC DNA]</scope>
    <source>
        <strain evidence="2 3">1ZS3-15</strain>
    </source>
</reference>
<evidence type="ECO:0000313" key="3">
    <source>
        <dbReference type="Proteomes" id="UP000078454"/>
    </source>
</evidence>
<sequence>MNTPEPDDFQKQLEDGPLVQKGFTSKLQQDIEQTIQKKERNKSKVKPLLCVAGLGTVLAVVVLFPWHTMHTQSEAAAIESKMMADAVTVSTPPPAPINTALLIGLRTEHEPGTNGGQGRTLSPLRYSTYRTMLVAPVRGQLQKTSEGTGILMPYKQNFWKIDSLAHITNKGESHYLTAHLADQPVKQERLTEPEDQEFNRVETLLFAGNQYVSIAESEAAWNGNAPYVADRIWVRTLPQLKEARTMQFYKKPVDKNHVSLMDIFGASTSTDLARMSSMGDNALSEVSGQSWTVQREPGQWVGKVAETPKSSLSKPDSYVLRDFPRQLPDKVVNHDDICCSWSNIKSSWPKATDALTSPLDDMLVIFEGDTLKFYSYGQPPGSIPQLTLDLEPGEQLVMAQWATDHYVQEWIDKVGRYLSTDIDSKPLGAIGSAVGLQTETQTKPH</sequence>
<feature type="transmembrane region" description="Helical" evidence="1">
    <location>
        <begin position="47"/>
        <end position="66"/>
    </location>
</feature>
<keyword evidence="1" id="KW-1133">Transmembrane helix</keyword>